<feature type="binding site" evidence="4">
    <location>
        <begin position="55"/>
        <end position="56"/>
    </location>
    <ligand>
        <name>phosphate</name>
        <dbReference type="ChEBI" id="CHEBI:43474"/>
    </ligand>
</feature>
<feature type="binding site" evidence="4">
    <location>
        <position position="13"/>
    </location>
    <ligand>
        <name>phosphate</name>
        <dbReference type="ChEBI" id="CHEBI:43474"/>
    </ligand>
</feature>
<dbReference type="AlphaFoldDB" id="A0A1B6GNE0"/>
<gene>
    <name evidence="6" type="ORF">g.26761</name>
    <name evidence="7" type="ORF">g.26762</name>
</gene>
<dbReference type="SUPFAM" id="SSF53167">
    <property type="entry name" value="Purine and uridine phosphorylases"/>
    <property type="match status" value="1"/>
</dbReference>
<dbReference type="InterPro" id="IPR010044">
    <property type="entry name" value="MTAP"/>
</dbReference>
<dbReference type="Gene3D" id="3.40.50.1580">
    <property type="entry name" value="Nucleoside phosphorylase domain"/>
    <property type="match status" value="1"/>
</dbReference>
<dbReference type="GO" id="GO:0005829">
    <property type="term" value="C:cytosol"/>
    <property type="evidence" value="ECO:0007669"/>
    <property type="project" value="TreeGrafter"/>
</dbReference>
<organism evidence="6">
    <name type="scientific">Cuerna arida</name>
    <dbReference type="NCBI Taxonomy" id="1464854"/>
    <lineage>
        <taxon>Eukaryota</taxon>
        <taxon>Metazoa</taxon>
        <taxon>Ecdysozoa</taxon>
        <taxon>Arthropoda</taxon>
        <taxon>Hexapoda</taxon>
        <taxon>Insecta</taxon>
        <taxon>Pterygota</taxon>
        <taxon>Neoptera</taxon>
        <taxon>Paraneoptera</taxon>
        <taxon>Hemiptera</taxon>
        <taxon>Auchenorrhyncha</taxon>
        <taxon>Membracoidea</taxon>
        <taxon>Cicadellidae</taxon>
        <taxon>Cicadellinae</taxon>
        <taxon>Proconiini</taxon>
        <taxon>Cuerna</taxon>
    </lineage>
</organism>
<feature type="binding site" evidence="4">
    <location>
        <begin position="215"/>
        <end position="217"/>
    </location>
    <ligand>
        <name>substrate</name>
    </ligand>
</feature>
<evidence type="ECO:0000256" key="1">
    <source>
        <dbReference type="ARBA" id="ARBA00022676"/>
    </source>
</evidence>
<feature type="site" description="Important for substrate specificity" evidence="4">
    <location>
        <position position="173"/>
    </location>
</feature>
<feature type="site" description="Important for substrate specificity" evidence="4">
    <location>
        <position position="228"/>
    </location>
</feature>
<comment type="subunit">
    <text evidence="4">Homotrimer.</text>
</comment>
<proteinExistence type="inferred from homology"/>
<comment type="similarity">
    <text evidence="4">Belongs to the PNP/MTAP phosphorylase family. MTAP subfamily.</text>
</comment>
<keyword evidence="3 4" id="KW-0660">Purine salvage</keyword>
<dbReference type="FunFam" id="3.40.50.1580:FF:000012">
    <property type="entry name" value="Probable 6-oxopurine nucleoside phosphorylase"/>
    <property type="match status" value="1"/>
</dbReference>
<evidence type="ECO:0000256" key="2">
    <source>
        <dbReference type="ARBA" id="ARBA00022679"/>
    </source>
</evidence>
<evidence type="ECO:0000313" key="7">
    <source>
        <dbReference type="EMBL" id="JAS68107.1"/>
    </source>
</evidence>
<dbReference type="PANTHER" id="PTHR42679:SF2">
    <property type="entry name" value="S-METHYL-5'-THIOADENOSINE PHOSPHORYLASE"/>
    <property type="match status" value="1"/>
</dbReference>
<dbReference type="GO" id="GO:0005634">
    <property type="term" value="C:nucleus"/>
    <property type="evidence" value="ECO:0007669"/>
    <property type="project" value="UniProtKB-SubCell"/>
</dbReference>
<evidence type="ECO:0000313" key="6">
    <source>
        <dbReference type="EMBL" id="JAS63939.1"/>
    </source>
</evidence>
<feature type="binding site" evidence="4">
    <location>
        <position position="191"/>
    </location>
    <ligand>
        <name>substrate</name>
    </ligand>
</feature>
<dbReference type="CDD" id="cd09010">
    <property type="entry name" value="MTAP_SsMTAPII_like_MTIP"/>
    <property type="match status" value="1"/>
</dbReference>
<reference evidence="6" key="1">
    <citation type="submission" date="2015-11" db="EMBL/GenBank/DDBJ databases">
        <title>De novo transcriptome assembly of four potential Pierce s Disease insect vectors from Arizona vineyards.</title>
        <authorList>
            <person name="Tassone E.E."/>
        </authorList>
    </citation>
    <scope>NUCLEOTIDE SEQUENCE</scope>
</reference>
<keyword evidence="1 4" id="KW-0328">Glycosyltransferase</keyword>
<feature type="binding site" evidence="4">
    <location>
        <position position="192"/>
    </location>
    <ligand>
        <name>phosphate</name>
        <dbReference type="ChEBI" id="CHEBI:43474"/>
    </ligand>
</feature>
<dbReference type="HAMAP" id="MF_01963">
    <property type="entry name" value="MTAP"/>
    <property type="match status" value="1"/>
</dbReference>
<dbReference type="EMBL" id="GECZ01005830">
    <property type="protein sequence ID" value="JAS63939.1"/>
    <property type="molecule type" value="Transcribed_RNA"/>
</dbReference>
<comment type="catalytic activity">
    <reaction evidence="4">
        <text>S-methyl-5'-thioadenosine + phosphate = 5-(methylsulfanyl)-alpha-D-ribose 1-phosphate + adenine</text>
        <dbReference type="Rhea" id="RHEA:11852"/>
        <dbReference type="ChEBI" id="CHEBI:16708"/>
        <dbReference type="ChEBI" id="CHEBI:17509"/>
        <dbReference type="ChEBI" id="CHEBI:43474"/>
        <dbReference type="ChEBI" id="CHEBI:58533"/>
        <dbReference type="EC" id="2.4.2.28"/>
    </reaction>
</comment>
<comment type="pathway">
    <text evidence="4">Amino-acid biosynthesis; L-methionine biosynthesis via salvage pathway; S-methyl-5-thio-alpha-D-ribose 1-phosphate from S-methyl-5'-thioadenosine (phosphorylase route): step 1/1.</text>
</comment>
<dbReference type="EMBL" id="GECZ01001662">
    <property type="protein sequence ID" value="JAS68107.1"/>
    <property type="molecule type" value="Transcribed_RNA"/>
</dbReference>
<dbReference type="EC" id="2.4.2.28" evidence="4"/>
<dbReference type="PROSITE" id="PS01240">
    <property type="entry name" value="PNP_MTAP_2"/>
    <property type="match status" value="1"/>
</dbReference>
<name>A0A1B6GNE0_9HEMI</name>
<dbReference type="GO" id="GO:0019509">
    <property type="term" value="P:L-methionine salvage from methylthioadenosine"/>
    <property type="evidence" value="ECO:0007669"/>
    <property type="project" value="UniProtKB-UniRule"/>
</dbReference>
<evidence type="ECO:0000256" key="3">
    <source>
        <dbReference type="ARBA" id="ARBA00022726"/>
    </source>
</evidence>
<dbReference type="NCBIfam" id="TIGR01694">
    <property type="entry name" value="MTAP"/>
    <property type="match status" value="1"/>
</dbReference>
<dbReference type="PANTHER" id="PTHR42679">
    <property type="entry name" value="S-METHYL-5'-THIOADENOSINE PHOSPHORYLASE"/>
    <property type="match status" value="1"/>
</dbReference>
<comment type="function">
    <text evidence="4">Catalyzes the reversible phosphorylation of S-methyl-5'-thioadenosine (MTA) to adenine and 5-methylthioribose-1-phosphate. Involved in the breakdown of MTA, a major by-product of polyamine biosynthesis. Responsible for the first step in the methionine salvage pathway after MTA has been generated from S-adenosylmethionine. Has broad substrate specificity with 6-aminopurine nucleosides as preferred substrates.</text>
</comment>
<dbReference type="UniPathway" id="UPA00904">
    <property type="reaction ID" value="UER00873"/>
</dbReference>
<comment type="subcellular location">
    <subcellularLocation>
        <location evidence="4">Cytoplasm</location>
    </subcellularLocation>
    <subcellularLocation>
        <location evidence="4">Nucleus</location>
    </subcellularLocation>
</comment>
<dbReference type="InterPro" id="IPR000845">
    <property type="entry name" value="Nucleoside_phosphorylase_d"/>
</dbReference>
<feature type="domain" description="Nucleoside phosphorylase" evidence="5">
    <location>
        <begin position="6"/>
        <end position="250"/>
    </location>
</feature>
<keyword evidence="2 4" id="KW-0808">Transferase</keyword>
<sequence length="285" mass="31378">MARAIKIGIIGGSGLNNPDILEEAEEIFVDTPYGPPSDCLILGKIKGVDCVLLARHGRKHTINPSNVNYRANVWALKEQGCTHIITSTACGSLQENVAPGDLMLLDSFIDRTRTRIQTFFDGSKESLPGVCHIPMEPAFCHRTRLLILETARDLGITIHPNGIAVVIEGPRFSSKAESNLYRSWGAHMVNMTLVPEVVLAKEAGMSYAAIAMATDYDCWREHGDGVCVHDVLATFKKNVEKLTKLFVAVVPKIAERNWDDIIKNNEEIVKTSIMIPQEPTSKSAK</sequence>
<dbReference type="GO" id="GO:0017061">
    <property type="term" value="F:S-methyl-5-thioadenosine phosphorylase activity"/>
    <property type="evidence" value="ECO:0007669"/>
    <property type="project" value="UniProtKB-UniRule"/>
</dbReference>
<dbReference type="GO" id="GO:0006166">
    <property type="term" value="P:purine ribonucleoside salvage"/>
    <property type="evidence" value="ECO:0007669"/>
    <property type="project" value="UniProtKB-KW"/>
</dbReference>
<protein>
    <recommendedName>
        <fullName evidence="4">S-methyl-5'-thioadenosine phosphorylase</fullName>
        <ecNumber evidence="4">2.4.2.28</ecNumber>
    </recommendedName>
    <alternativeName>
        <fullName evidence="4">5'-methylthioadenosine phosphorylase</fullName>
        <shortName evidence="4">MTA phosphorylase</shortName>
        <shortName evidence="4">MTAP</shortName>
        <shortName evidence="4">MTAPase</shortName>
    </alternativeName>
</protein>
<dbReference type="InterPro" id="IPR018099">
    <property type="entry name" value="Purine_phosphorylase-2_CS"/>
</dbReference>
<evidence type="ECO:0000259" key="5">
    <source>
        <dbReference type="Pfam" id="PF01048"/>
    </source>
</evidence>
<evidence type="ECO:0000256" key="4">
    <source>
        <dbReference type="HAMAP-Rule" id="MF_03155"/>
    </source>
</evidence>
<keyword evidence="4" id="KW-0963">Cytoplasm</keyword>
<accession>A0A1B6GNE0</accession>
<dbReference type="InterPro" id="IPR035994">
    <property type="entry name" value="Nucleoside_phosphorylase_sf"/>
</dbReference>
<keyword evidence="4" id="KW-0539">Nucleus</keyword>
<dbReference type="Pfam" id="PF01048">
    <property type="entry name" value="PNP_UDP_1"/>
    <property type="match status" value="1"/>
</dbReference>
<feature type="binding site" evidence="4">
    <location>
        <begin position="88"/>
        <end position="89"/>
    </location>
    <ligand>
        <name>phosphate</name>
        <dbReference type="ChEBI" id="CHEBI:43474"/>
    </ligand>
</feature>